<name>A0A0A9XYL0_LYGHE</name>
<dbReference type="InterPro" id="IPR015063">
    <property type="entry name" value="USP8_dimer"/>
</dbReference>
<evidence type="ECO:0000256" key="9">
    <source>
        <dbReference type="SAM" id="MobiDB-lite"/>
    </source>
</evidence>
<dbReference type="CDD" id="cd08066">
    <property type="entry name" value="MPN_AMSH_like"/>
    <property type="match status" value="1"/>
</dbReference>
<evidence type="ECO:0000256" key="2">
    <source>
        <dbReference type="ARBA" id="ARBA00010981"/>
    </source>
</evidence>
<reference evidence="11" key="1">
    <citation type="journal article" date="2014" name="PLoS ONE">
        <title>Transcriptome-Based Identification of ABC Transporters in the Western Tarnished Plant Bug Lygus hesperus.</title>
        <authorList>
            <person name="Hull J.J."/>
            <person name="Chaney K."/>
            <person name="Geib S.M."/>
            <person name="Fabrick J.A."/>
            <person name="Brent C.S."/>
            <person name="Walsh D."/>
            <person name="Lavine L.C."/>
        </authorList>
    </citation>
    <scope>NUCLEOTIDE SEQUENCE</scope>
</reference>
<dbReference type="SUPFAM" id="SSF102712">
    <property type="entry name" value="JAB1/MPN domain"/>
    <property type="match status" value="1"/>
</dbReference>
<proteinExistence type="inferred from homology"/>
<dbReference type="Pfam" id="PF01398">
    <property type="entry name" value="JAB"/>
    <property type="match status" value="1"/>
</dbReference>
<evidence type="ECO:0000259" key="10">
    <source>
        <dbReference type="PROSITE" id="PS50249"/>
    </source>
</evidence>
<dbReference type="PANTHER" id="PTHR12947">
    <property type="entry name" value="AMSH-LIKE PROTEASE"/>
    <property type="match status" value="1"/>
</dbReference>
<comment type="similarity">
    <text evidence="2">Belongs to the peptidase M67C family.</text>
</comment>
<dbReference type="InterPro" id="IPR000555">
    <property type="entry name" value="JAMM/MPN+_dom"/>
</dbReference>
<dbReference type="SMART" id="SM00232">
    <property type="entry name" value="JAB_MPN"/>
    <property type="match status" value="1"/>
</dbReference>
<dbReference type="SUPFAM" id="SSF140856">
    <property type="entry name" value="USP8 N-terminal domain-like"/>
    <property type="match status" value="1"/>
</dbReference>
<keyword evidence="8" id="KW-0482">Metalloprotease</keyword>
<dbReference type="Gene3D" id="3.40.140.10">
    <property type="entry name" value="Cytidine Deaminase, domain 2"/>
    <property type="match status" value="1"/>
</dbReference>
<organism evidence="11">
    <name type="scientific">Lygus hesperus</name>
    <name type="common">Western plant bug</name>
    <dbReference type="NCBI Taxonomy" id="30085"/>
    <lineage>
        <taxon>Eukaryota</taxon>
        <taxon>Metazoa</taxon>
        <taxon>Ecdysozoa</taxon>
        <taxon>Arthropoda</taxon>
        <taxon>Hexapoda</taxon>
        <taxon>Insecta</taxon>
        <taxon>Pterygota</taxon>
        <taxon>Neoptera</taxon>
        <taxon>Paraneoptera</taxon>
        <taxon>Hemiptera</taxon>
        <taxon>Heteroptera</taxon>
        <taxon>Panheteroptera</taxon>
        <taxon>Cimicomorpha</taxon>
        <taxon>Miridae</taxon>
        <taxon>Mirini</taxon>
        <taxon>Lygus</taxon>
    </lineage>
</organism>
<dbReference type="Gene3D" id="1.20.58.80">
    <property type="entry name" value="Phosphotransferase system, lactose/cellobiose-type IIA subunit"/>
    <property type="match status" value="1"/>
</dbReference>
<sequence>MDIQVTESSAKVLDPETRLKVITSYGNTVDIDANIPPRRYYRSGLEMVRMANVYLDEGSLENAFILYMKFMTLFIEKIRTHPDFNSVSATEKYINSQKLKEVFPKAEKLKTRLLERYTLEYDRYLKDEKRKQEAARAKKQYLDNLKKEKENVALKPPSGRSTQPVPIASTEPLSKLHITPVPNITLPSDLYPNDALDVESKTTPVKPQHLSVATPSVNRSTKPANLLSPTVNLPHSKLRTVVVPGNLIKQFISLAQRNTDRNVETCGILAGQLKKDELVITHLLIPQQTGSSDACDTQREEDLFDFQDQHDLITFGWIHTHPTQTAFLSSVDLHTHCSYQRMMPEAIAIVCAPKYSENKFFYLTPDYGLDFIANCQKNGFHPHPTEPELYTVAGHIKIDSSSSIKLVDLRISKN</sequence>
<evidence type="ECO:0000313" key="11">
    <source>
        <dbReference type="EMBL" id="JAG24994.1"/>
    </source>
</evidence>
<reference evidence="11" key="2">
    <citation type="submission" date="2014-07" db="EMBL/GenBank/DDBJ databases">
        <authorList>
            <person name="Hull J."/>
        </authorList>
    </citation>
    <scope>NUCLEOTIDE SEQUENCE</scope>
</reference>
<dbReference type="AlphaFoldDB" id="A0A0A9XYL0"/>
<feature type="region of interest" description="Disordered" evidence="9">
    <location>
        <begin position="202"/>
        <end position="223"/>
    </location>
</feature>
<keyword evidence="7" id="KW-0862">Zinc</keyword>
<protein>
    <submittedName>
        <fullName evidence="11">STAM-binding protein</fullName>
    </submittedName>
</protein>
<dbReference type="FunFam" id="3.40.140.10:FF:000010">
    <property type="entry name" value="AMSH-like protease isoform X1"/>
    <property type="match status" value="1"/>
</dbReference>
<dbReference type="GO" id="GO:0005768">
    <property type="term" value="C:endosome"/>
    <property type="evidence" value="ECO:0007669"/>
    <property type="project" value="TreeGrafter"/>
</dbReference>
<dbReference type="GO" id="GO:0061578">
    <property type="term" value="F:K63-linked deubiquitinase activity"/>
    <property type="evidence" value="ECO:0007669"/>
    <property type="project" value="InterPro"/>
</dbReference>
<gene>
    <name evidence="11" type="primary">STAMBP</name>
    <name evidence="11" type="ORF">CM83_58285</name>
    <name evidence="12" type="ORF">g.66025</name>
</gene>
<evidence type="ECO:0000313" key="12">
    <source>
        <dbReference type="EMBL" id="JAQ09476.1"/>
    </source>
</evidence>
<evidence type="ECO:0000256" key="3">
    <source>
        <dbReference type="ARBA" id="ARBA00022670"/>
    </source>
</evidence>
<evidence type="ECO:0000256" key="4">
    <source>
        <dbReference type="ARBA" id="ARBA00022723"/>
    </source>
</evidence>
<reference evidence="12" key="3">
    <citation type="journal article" date="2016" name="Gigascience">
        <title>De novo construction of an expanded transcriptome assembly for the western tarnished plant bug, Lygus hesperus.</title>
        <authorList>
            <person name="Tassone E.E."/>
            <person name="Geib S.M."/>
            <person name="Hall B."/>
            <person name="Fabrick J.A."/>
            <person name="Brent C.S."/>
            <person name="Hull J.J."/>
        </authorList>
    </citation>
    <scope>NUCLEOTIDE SEQUENCE</scope>
</reference>
<dbReference type="PROSITE" id="PS50249">
    <property type="entry name" value="MPN"/>
    <property type="match status" value="1"/>
</dbReference>
<feature type="domain" description="MPN" evidence="10">
    <location>
        <begin position="241"/>
        <end position="371"/>
    </location>
</feature>
<keyword evidence="3" id="KW-0645">Protease</keyword>
<evidence type="ECO:0000256" key="1">
    <source>
        <dbReference type="ARBA" id="ARBA00001947"/>
    </source>
</evidence>
<dbReference type="GO" id="GO:0016020">
    <property type="term" value="C:membrane"/>
    <property type="evidence" value="ECO:0007669"/>
    <property type="project" value="TreeGrafter"/>
</dbReference>
<dbReference type="Pfam" id="PF08969">
    <property type="entry name" value="USP8_dimer"/>
    <property type="match status" value="1"/>
</dbReference>
<evidence type="ECO:0000256" key="6">
    <source>
        <dbReference type="ARBA" id="ARBA00022801"/>
    </source>
</evidence>
<dbReference type="GO" id="GO:0006508">
    <property type="term" value="P:proteolysis"/>
    <property type="evidence" value="ECO:0007669"/>
    <property type="project" value="UniProtKB-KW"/>
</dbReference>
<comment type="cofactor">
    <cofactor evidence="1">
        <name>Zn(2+)</name>
        <dbReference type="ChEBI" id="CHEBI:29105"/>
    </cofactor>
</comment>
<dbReference type="InterPro" id="IPR044098">
    <property type="entry name" value="STAMBP/STALP-like_MPN"/>
</dbReference>
<dbReference type="GO" id="GO:0046872">
    <property type="term" value="F:metal ion binding"/>
    <property type="evidence" value="ECO:0007669"/>
    <property type="project" value="UniProtKB-KW"/>
</dbReference>
<evidence type="ECO:0000256" key="8">
    <source>
        <dbReference type="ARBA" id="ARBA00023049"/>
    </source>
</evidence>
<keyword evidence="6" id="KW-0378">Hydrolase</keyword>
<dbReference type="MEROPS" id="M67.A09"/>
<dbReference type="GO" id="GO:0140492">
    <property type="term" value="F:metal-dependent deubiquitinase activity"/>
    <property type="evidence" value="ECO:0007669"/>
    <property type="project" value="InterPro"/>
</dbReference>
<evidence type="ECO:0000256" key="7">
    <source>
        <dbReference type="ARBA" id="ARBA00022833"/>
    </source>
</evidence>
<dbReference type="EMBL" id="GBHO01018610">
    <property type="protein sequence ID" value="JAG24994.1"/>
    <property type="molecule type" value="Transcribed_RNA"/>
</dbReference>
<dbReference type="GO" id="GO:0070536">
    <property type="term" value="P:protein K63-linked deubiquitination"/>
    <property type="evidence" value="ECO:0007669"/>
    <property type="project" value="InterPro"/>
</dbReference>
<accession>A0A0A9XYL0</accession>
<evidence type="ECO:0000256" key="5">
    <source>
        <dbReference type="ARBA" id="ARBA00022786"/>
    </source>
</evidence>
<keyword evidence="5" id="KW-0833">Ubl conjugation pathway</keyword>
<dbReference type="InterPro" id="IPR037518">
    <property type="entry name" value="MPN"/>
</dbReference>
<keyword evidence="4" id="KW-0479">Metal-binding</keyword>
<dbReference type="EMBL" id="GDHC01009153">
    <property type="protein sequence ID" value="JAQ09476.1"/>
    <property type="molecule type" value="Transcribed_RNA"/>
</dbReference>
<dbReference type="PANTHER" id="PTHR12947:SF13">
    <property type="entry name" value="FI19924P1"/>
    <property type="match status" value="1"/>
</dbReference>